<feature type="region of interest" description="Disordered" evidence="1">
    <location>
        <begin position="1"/>
        <end position="21"/>
    </location>
</feature>
<sequence length="64" mass="7266">MNTNLDHKNTGSNFDHMNINSDSDHMTLTLTILSLDENHDHVASDRNHKLNETPNDRRAANPTL</sequence>
<reference evidence="2" key="1">
    <citation type="submission" date="2019-12" db="EMBL/GenBank/DDBJ databases">
        <title>Genome sequencing and annotation of Brassica cretica.</title>
        <authorList>
            <person name="Studholme D.J."/>
            <person name="Sarris P."/>
        </authorList>
    </citation>
    <scope>NUCLEOTIDE SEQUENCE</scope>
    <source>
        <strain evidence="2">PFS-109/04</strain>
        <tissue evidence="2">Leaf</tissue>
    </source>
</reference>
<dbReference type="EMBL" id="QGKX02002183">
    <property type="protein sequence ID" value="KAF3490279.1"/>
    <property type="molecule type" value="Genomic_DNA"/>
</dbReference>
<gene>
    <name evidence="2" type="ORF">F2Q69_00053809</name>
</gene>
<accession>A0A8S9NA16</accession>
<proteinExistence type="predicted"/>
<protein>
    <submittedName>
        <fullName evidence="2">Uncharacterized protein</fullName>
    </submittedName>
</protein>
<name>A0A8S9NA16_BRACR</name>
<organism evidence="2 3">
    <name type="scientific">Brassica cretica</name>
    <name type="common">Mustard</name>
    <dbReference type="NCBI Taxonomy" id="69181"/>
    <lineage>
        <taxon>Eukaryota</taxon>
        <taxon>Viridiplantae</taxon>
        <taxon>Streptophyta</taxon>
        <taxon>Embryophyta</taxon>
        <taxon>Tracheophyta</taxon>
        <taxon>Spermatophyta</taxon>
        <taxon>Magnoliopsida</taxon>
        <taxon>eudicotyledons</taxon>
        <taxon>Gunneridae</taxon>
        <taxon>Pentapetalae</taxon>
        <taxon>rosids</taxon>
        <taxon>malvids</taxon>
        <taxon>Brassicales</taxon>
        <taxon>Brassicaceae</taxon>
        <taxon>Brassiceae</taxon>
        <taxon>Brassica</taxon>
    </lineage>
</organism>
<comment type="caution">
    <text evidence="2">The sequence shown here is derived from an EMBL/GenBank/DDBJ whole genome shotgun (WGS) entry which is preliminary data.</text>
</comment>
<feature type="compositionally biased region" description="Polar residues" evidence="1">
    <location>
        <begin position="10"/>
        <end position="21"/>
    </location>
</feature>
<evidence type="ECO:0000313" key="2">
    <source>
        <dbReference type="EMBL" id="KAF3490279.1"/>
    </source>
</evidence>
<dbReference type="Proteomes" id="UP000712600">
    <property type="component" value="Unassembled WGS sequence"/>
</dbReference>
<evidence type="ECO:0000313" key="3">
    <source>
        <dbReference type="Proteomes" id="UP000712600"/>
    </source>
</evidence>
<feature type="region of interest" description="Disordered" evidence="1">
    <location>
        <begin position="43"/>
        <end position="64"/>
    </location>
</feature>
<dbReference type="AlphaFoldDB" id="A0A8S9NA16"/>
<evidence type="ECO:0000256" key="1">
    <source>
        <dbReference type="SAM" id="MobiDB-lite"/>
    </source>
</evidence>